<gene>
    <name evidence="1" type="ORF">NDU88_000650</name>
</gene>
<keyword evidence="2" id="KW-1185">Reference proteome</keyword>
<evidence type="ECO:0000313" key="2">
    <source>
        <dbReference type="Proteomes" id="UP001066276"/>
    </source>
</evidence>
<organism evidence="1 2">
    <name type="scientific">Pleurodeles waltl</name>
    <name type="common">Iberian ribbed newt</name>
    <dbReference type="NCBI Taxonomy" id="8319"/>
    <lineage>
        <taxon>Eukaryota</taxon>
        <taxon>Metazoa</taxon>
        <taxon>Chordata</taxon>
        <taxon>Craniata</taxon>
        <taxon>Vertebrata</taxon>
        <taxon>Euteleostomi</taxon>
        <taxon>Amphibia</taxon>
        <taxon>Batrachia</taxon>
        <taxon>Caudata</taxon>
        <taxon>Salamandroidea</taxon>
        <taxon>Salamandridae</taxon>
        <taxon>Pleurodelinae</taxon>
        <taxon>Pleurodeles</taxon>
    </lineage>
</organism>
<dbReference type="Proteomes" id="UP001066276">
    <property type="component" value="Chromosome 9"/>
</dbReference>
<comment type="caution">
    <text evidence="1">The sequence shown here is derived from an EMBL/GenBank/DDBJ whole genome shotgun (WGS) entry which is preliminary data.</text>
</comment>
<sequence>MCRTTYLMVPRKDLHKPGKGSTAAQEQGALMGPWCFEGLHEPALGPGGWVFDYLPSLSDGPFLRACHPGEQARNAKLTSLNMTR</sequence>
<proteinExistence type="predicted"/>
<name>A0AAV7MIA1_PLEWA</name>
<protein>
    <submittedName>
        <fullName evidence="1">Uncharacterized protein</fullName>
    </submittedName>
</protein>
<dbReference type="AlphaFoldDB" id="A0AAV7MIA1"/>
<reference evidence="1" key="1">
    <citation type="journal article" date="2022" name="bioRxiv">
        <title>Sequencing and chromosome-scale assembly of the giantPleurodeles waltlgenome.</title>
        <authorList>
            <person name="Brown T."/>
            <person name="Elewa A."/>
            <person name="Iarovenko S."/>
            <person name="Subramanian E."/>
            <person name="Araus A.J."/>
            <person name="Petzold A."/>
            <person name="Susuki M."/>
            <person name="Suzuki K.-i.T."/>
            <person name="Hayashi T."/>
            <person name="Toyoda A."/>
            <person name="Oliveira C."/>
            <person name="Osipova E."/>
            <person name="Leigh N.D."/>
            <person name="Simon A."/>
            <person name="Yun M.H."/>
        </authorList>
    </citation>
    <scope>NUCLEOTIDE SEQUENCE</scope>
    <source>
        <strain evidence="1">20211129_DDA</strain>
        <tissue evidence="1">Liver</tissue>
    </source>
</reference>
<dbReference type="EMBL" id="JANPWB010000013">
    <property type="protein sequence ID" value="KAJ1103223.1"/>
    <property type="molecule type" value="Genomic_DNA"/>
</dbReference>
<evidence type="ECO:0000313" key="1">
    <source>
        <dbReference type="EMBL" id="KAJ1103223.1"/>
    </source>
</evidence>
<accession>A0AAV7MIA1</accession>